<evidence type="ECO:0000313" key="2">
    <source>
        <dbReference type="Proteomes" id="UP000807469"/>
    </source>
</evidence>
<protein>
    <submittedName>
        <fullName evidence="1">Uncharacterized protein</fullName>
    </submittedName>
</protein>
<dbReference type="EMBL" id="MU155305">
    <property type="protein sequence ID" value="KAF9476151.1"/>
    <property type="molecule type" value="Genomic_DNA"/>
</dbReference>
<dbReference type="Proteomes" id="UP000807469">
    <property type="component" value="Unassembled WGS sequence"/>
</dbReference>
<dbReference type="OrthoDB" id="2867594at2759"/>
<keyword evidence="2" id="KW-1185">Reference proteome</keyword>
<organism evidence="1 2">
    <name type="scientific">Pholiota conissans</name>
    <dbReference type="NCBI Taxonomy" id="109636"/>
    <lineage>
        <taxon>Eukaryota</taxon>
        <taxon>Fungi</taxon>
        <taxon>Dikarya</taxon>
        <taxon>Basidiomycota</taxon>
        <taxon>Agaricomycotina</taxon>
        <taxon>Agaricomycetes</taxon>
        <taxon>Agaricomycetidae</taxon>
        <taxon>Agaricales</taxon>
        <taxon>Agaricineae</taxon>
        <taxon>Strophariaceae</taxon>
        <taxon>Pholiota</taxon>
    </lineage>
</organism>
<evidence type="ECO:0000313" key="1">
    <source>
        <dbReference type="EMBL" id="KAF9476151.1"/>
    </source>
</evidence>
<sequence>MPTRIPIFCTADLPASTLNTFLECLDETVEQYKREIVGNPMESTADYVIFMTSLDEKSISSNEFAPVEAFTSPFPDWSLERLRDWFKTNCTKVSGVTCNTFIVFDKQSAEDETCLLVDVHDSTAISSVRTDFYVPVREATTMEFGGEWLDESILGCFRRSGVVMTKENLKLASDGGMYIEEGEVKVDQAWKDFRNW</sequence>
<accession>A0A9P6CQR3</accession>
<proteinExistence type="predicted"/>
<comment type="caution">
    <text evidence="1">The sequence shown here is derived from an EMBL/GenBank/DDBJ whole genome shotgun (WGS) entry which is preliminary data.</text>
</comment>
<name>A0A9P6CQR3_9AGAR</name>
<reference evidence="1" key="1">
    <citation type="submission" date="2020-11" db="EMBL/GenBank/DDBJ databases">
        <authorList>
            <consortium name="DOE Joint Genome Institute"/>
            <person name="Ahrendt S."/>
            <person name="Riley R."/>
            <person name="Andreopoulos W."/>
            <person name="Labutti K."/>
            <person name="Pangilinan J."/>
            <person name="Ruiz-Duenas F.J."/>
            <person name="Barrasa J.M."/>
            <person name="Sanchez-Garcia M."/>
            <person name="Camarero S."/>
            <person name="Miyauchi S."/>
            <person name="Serrano A."/>
            <person name="Linde D."/>
            <person name="Babiker R."/>
            <person name="Drula E."/>
            <person name="Ayuso-Fernandez I."/>
            <person name="Pacheco R."/>
            <person name="Padilla G."/>
            <person name="Ferreira P."/>
            <person name="Barriuso J."/>
            <person name="Kellner H."/>
            <person name="Castanera R."/>
            <person name="Alfaro M."/>
            <person name="Ramirez L."/>
            <person name="Pisabarro A.G."/>
            <person name="Kuo A."/>
            <person name="Tritt A."/>
            <person name="Lipzen A."/>
            <person name="He G."/>
            <person name="Yan M."/>
            <person name="Ng V."/>
            <person name="Cullen D."/>
            <person name="Martin F."/>
            <person name="Rosso M.-N."/>
            <person name="Henrissat B."/>
            <person name="Hibbett D."/>
            <person name="Martinez A.T."/>
            <person name="Grigoriev I.V."/>
        </authorList>
    </citation>
    <scope>NUCLEOTIDE SEQUENCE</scope>
    <source>
        <strain evidence="1">CIRM-BRFM 674</strain>
    </source>
</reference>
<gene>
    <name evidence="1" type="ORF">BDN70DRAFT_882798</name>
</gene>
<dbReference type="AlphaFoldDB" id="A0A9P6CQR3"/>